<gene>
    <name evidence="1" type="ORF">AVEN_57542_1</name>
</gene>
<comment type="caution">
    <text evidence="1">The sequence shown here is derived from an EMBL/GenBank/DDBJ whole genome shotgun (WGS) entry which is preliminary data.</text>
</comment>
<name>A0A4Y2TL59_ARAVE</name>
<sequence length="67" mass="7534">PHVHYSTVLNVSHSGYSRESWSDPETLEQNRSFAVPDENFITVRNVFPAFNFCGFNNGGPVAQEDSM</sequence>
<evidence type="ECO:0000313" key="2">
    <source>
        <dbReference type="Proteomes" id="UP000499080"/>
    </source>
</evidence>
<feature type="non-terminal residue" evidence="1">
    <location>
        <position position="1"/>
    </location>
</feature>
<keyword evidence="2" id="KW-1185">Reference proteome</keyword>
<reference evidence="1 2" key="1">
    <citation type="journal article" date="2019" name="Sci. Rep.">
        <title>Orb-weaving spider Araneus ventricosus genome elucidates the spidroin gene catalogue.</title>
        <authorList>
            <person name="Kono N."/>
            <person name="Nakamura H."/>
            <person name="Ohtoshi R."/>
            <person name="Moran D.A.P."/>
            <person name="Shinohara A."/>
            <person name="Yoshida Y."/>
            <person name="Fujiwara M."/>
            <person name="Mori M."/>
            <person name="Tomita M."/>
            <person name="Arakawa K."/>
        </authorList>
    </citation>
    <scope>NUCLEOTIDE SEQUENCE [LARGE SCALE GENOMIC DNA]</scope>
</reference>
<organism evidence="1 2">
    <name type="scientific">Araneus ventricosus</name>
    <name type="common">Orbweaver spider</name>
    <name type="synonym">Epeira ventricosa</name>
    <dbReference type="NCBI Taxonomy" id="182803"/>
    <lineage>
        <taxon>Eukaryota</taxon>
        <taxon>Metazoa</taxon>
        <taxon>Ecdysozoa</taxon>
        <taxon>Arthropoda</taxon>
        <taxon>Chelicerata</taxon>
        <taxon>Arachnida</taxon>
        <taxon>Araneae</taxon>
        <taxon>Araneomorphae</taxon>
        <taxon>Entelegynae</taxon>
        <taxon>Araneoidea</taxon>
        <taxon>Araneidae</taxon>
        <taxon>Araneus</taxon>
    </lineage>
</organism>
<proteinExistence type="predicted"/>
<protein>
    <submittedName>
        <fullName evidence="1">Uncharacterized protein</fullName>
    </submittedName>
</protein>
<evidence type="ECO:0000313" key="1">
    <source>
        <dbReference type="EMBL" id="GBO01298.1"/>
    </source>
</evidence>
<accession>A0A4Y2TL59</accession>
<dbReference type="AlphaFoldDB" id="A0A4Y2TL59"/>
<dbReference type="Proteomes" id="UP000499080">
    <property type="component" value="Unassembled WGS sequence"/>
</dbReference>
<dbReference type="EMBL" id="BGPR01029505">
    <property type="protein sequence ID" value="GBO01298.1"/>
    <property type="molecule type" value="Genomic_DNA"/>
</dbReference>